<accession>E1QNE1</accession>
<sequence length="133" mass="15270">MDELSERGRELLRKILSRGRIAYDSLSEDERKVIDELVRLGYVRLYVEPNSRRLGDALKIIGSTGGFYVSLNYMNYLCLALALLIPSLFLYLSIRSFVMGYAAVGIFFLIITLGLTYISILIIRRRNCRLIKP</sequence>
<dbReference type="OrthoDB" id="29111at2157"/>
<evidence type="ECO:0000313" key="3">
    <source>
        <dbReference type="Proteomes" id="UP000006681"/>
    </source>
</evidence>
<reference evidence="2 3" key="1">
    <citation type="journal article" date="2010" name="Stand. Genomic Sci.">
        <title>Complete genome sequence of Vulcanisaeta distributa type strain (IC-017).</title>
        <authorList>
            <person name="Mavromatis K."/>
            <person name="Sikorski J."/>
            <person name="Pabst E."/>
            <person name="Teshima H."/>
            <person name="Lapidus A."/>
            <person name="Lucas S."/>
            <person name="Nolan M."/>
            <person name="Glavina Del Rio T."/>
            <person name="Cheng J.F."/>
            <person name="Bruce D."/>
            <person name="Goodwin L."/>
            <person name="Pitluck S."/>
            <person name="Liolios K."/>
            <person name="Ivanova N."/>
            <person name="Mikhailova N."/>
            <person name="Pati A."/>
            <person name="Chen A."/>
            <person name="Palaniappan K."/>
            <person name="Land M."/>
            <person name="Hauser L."/>
            <person name="Chang Y.J."/>
            <person name="Jeffries C.D."/>
            <person name="Rohde M."/>
            <person name="Spring S."/>
            <person name="Goker M."/>
            <person name="Wirth R."/>
            <person name="Woyke T."/>
            <person name="Bristow J."/>
            <person name="Eisen J.A."/>
            <person name="Markowitz V."/>
            <person name="Hugenholtz P."/>
            <person name="Klenk H.P."/>
            <person name="Kyrpides N.C."/>
        </authorList>
    </citation>
    <scope>NUCLEOTIDE SEQUENCE [LARGE SCALE GENOMIC DNA]</scope>
    <source>
        <strain evidence="3">DSM 14429 / JCM 11212 / NBRC 100878 / IC-017</strain>
    </source>
</reference>
<protein>
    <submittedName>
        <fullName evidence="2">Uncharacterized protein</fullName>
    </submittedName>
</protein>
<feature type="transmembrane region" description="Helical" evidence="1">
    <location>
        <begin position="100"/>
        <end position="123"/>
    </location>
</feature>
<keyword evidence="1" id="KW-0472">Membrane</keyword>
<evidence type="ECO:0000313" key="2">
    <source>
        <dbReference type="EMBL" id="ADN50111.1"/>
    </source>
</evidence>
<dbReference type="EMBL" id="CP002100">
    <property type="protein sequence ID" value="ADN50111.1"/>
    <property type="molecule type" value="Genomic_DNA"/>
</dbReference>
<name>E1QNE1_VULDI</name>
<proteinExistence type="predicted"/>
<dbReference type="eggNOG" id="arCOG13799">
    <property type="taxonomic scope" value="Archaea"/>
</dbReference>
<dbReference type="HOGENOM" id="CLU_1912456_0_0_2"/>
<dbReference type="AlphaFoldDB" id="E1QNE1"/>
<keyword evidence="1" id="KW-1133">Transmembrane helix</keyword>
<dbReference type="KEGG" id="vdi:Vdis_0718"/>
<keyword evidence="3" id="KW-1185">Reference proteome</keyword>
<evidence type="ECO:0000256" key="1">
    <source>
        <dbReference type="SAM" id="Phobius"/>
    </source>
</evidence>
<reference evidence="3" key="2">
    <citation type="journal article" date="2010" name="Stand. Genomic Sci.">
        <title>Complete genome sequence of Vulcanisaeta distributa type strain (IC-017T).</title>
        <authorList>
            <person name="Mavromatis K."/>
            <person name="Sikorski J."/>
            <person name="Pabst E."/>
            <person name="Teshima H."/>
            <person name="Lapidus A."/>
            <person name="Lucas S."/>
            <person name="Nolan M."/>
            <person name="Glavina Del Rio T."/>
            <person name="Cheng J."/>
            <person name="Bruce D."/>
            <person name="Goodwin L."/>
            <person name="Pitluck S."/>
            <person name="Liolios K."/>
            <person name="Ivanova N."/>
            <person name="Mikhailova N."/>
            <person name="Pati A."/>
            <person name="Chen A."/>
            <person name="Palaniappan K."/>
            <person name="Land M."/>
            <person name="Hauser L."/>
            <person name="Chang Y."/>
            <person name="Jeffries C."/>
            <person name="Rohde M."/>
            <person name="Spring S."/>
            <person name="Goker M."/>
            <person name="Wirth R."/>
            <person name="Woyke T."/>
            <person name="Bristow J."/>
            <person name="Eisen J."/>
            <person name="Markowitz V."/>
            <person name="Hugenholtz P."/>
            <person name="Klenk H."/>
            <person name="Kyrpides N."/>
        </authorList>
    </citation>
    <scope>NUCLEOTIDE SEQUENCE [LARGE SCALE GENOMIC DNA]</scope>
    <source>
        <strain evidence="3">DSM 14429 / JCM 11212 / NBRC 100878 / IC-017</strain>
    </source>
</reference>
<dbReference type="Proteomes" id="UP000006681">
    <property type="component" value="Chromosome"/>
</dbReference>
<keyword evidence="1" id="KW-0812">Transmembrane</keyword>
<dbReference type="RefSeq" id="WP_013335836.1">
    <property type="nucleotide sequence ID" value="NC_014537.1"/>
</dbReference>
<organism evidence="2 3">
    <name type="scientific">Vulcanisaeta distributa (strain DSM 14429 / JCM 11212 / NBRC 100878 / IC-017)</name>
    <dbReference type="NCBI Taxonomy" id="572478"/>
    <lineage>
        <taxon>Archaea</taxon>
        <taxon>Thermoproteota</taxon>
        <taxon>Thermoprotei</taxon>
        <taxon>Thermoproteales</taxon>
        <taxon>Thermoproteaceae</taxon>
        <taxon>Vulcanisaeta</taxon>
    </lineage>
</organism>
<dbReference type="GeneID" id="9751642"/>
<feature type="transmembrane region" description="Helical" evidence="1">
    <location>
        <begin position="73"/>
        <end position="94"/>
    </location>
</feature>
<gene>
    <name evidence="2" type="ordered locus">Vdis_0718</name>
</gene>